<dbReference type="AlphaFoldDB" id="A0A812L330"/>
<comment type="caution">
    <text evidence="1">The sequence shown here is derived from an EMBL/GenBank/DDBJ whole genome shotgun (WGS) entry which is preliminary data.</text>
</comment>
<dbReference type="EMBL" id="CAJNDS010002297">
    <property type="protein sequence ID" value="CAE7417503.1"/>
    <property type="molecule type" value="Genomic_DNA"/>
</dbReference>
<proteinExistence type="predicted"/>
<dbReference type="EMBL" id="CAJNDS010000935">
    <property type="protein sequence ID" value="CAE7241342.1"/>
    <property type="molecule type" value="Genomic_DNA"/>
</dbReference>
<accession>A0A812L330</accession>
<name>A0A812L330_9DINO</name>
<evidence type="ECO:0000313" key="3">
    <source>
        <dbReference type="EMBL" id="CAE7417503.1"/>
    </source>
</evidence>
<dbReference type="Proteomes" id="UP000604046">
    <property type="component" value="Unassembled WGS sequence"/>
</dbReference>
<protein>
    <submittedName>
        <fullName evidence="1">Uncharacterized protein</fullName>
    </submittedName>
</protein>
<evidence type="ECO:0000313" key="2">
    <source>
        <dbReference type="EMBL" id="CAE7241342.1"/>
    </source>
</evidence>
<gene>
    <name evidence="1" type="ORF">SNAT2548_LOCUS10324</name>
    <name evidence="2" type="ORF">SNAT2548_LOCUS10897</name>
    <name evidence="3" type="ORF">SNAT2548_LOCUS22703</name>
</gene>
<evidence type="ECO:0000313" key="1">
    <source>
        <dbReference type="EMBL" id="CAE7237358.1"/>
    </source>
</evidence>
<dbReference type="EMBL" id="CAJNDS010000846">
    <property type="protein sequence ID" value="CAE7237358.1"/>
    <property type="molecule type" value="Genomic_DNA"/>
</dbReference>
<sequence length="274" mass="31049">MSDDDMPMWVEHEIAEQIKADLLEVIDSGWAYDRFHMQLYPRPVRAANGTPETWNDHEGRFVNAKLAQRWQKWSYCPEPERVLASFLASRPGLLRLDEELMGPSTHLLGFLRVTLPPQGQPLPGANTDETGVAFHGTHPYCLRRILLEGLQPSTAERSGSRYFSGDDGEFEGLYAHHMNRASKALNYAPFYSFMFLDVGPEVKWCPYALRTVVEIQYVVANSRPNKKSDQLILKPGCYKVVALLVQTKAPSQMQLGEWIGPYKAKEEAAAPPER</sequence>
<organism evidence="1 4">
    <name type="scientific">Symbiodinium natans</name>
    <dbReference type="NCBI Taxonomy" id="878477"/>
    <lineage>
        <taxon>Eukaryota</taxon>
        <taxon>Sar</taxon>
        <taxon>Alveolata</taxon>
        <taxon>Dinophyceae</taxon>
        <taxon>Suessiales</taxon>
        <taxon>Symbiodiniaceae</taxon>
        <taxon>Symbiodinium</taxon>
    </lineage>
</organism>
<evidence type="ECO:0000313" key="4">
    <source>
        <dbReference type="Proteomes" id="UP000604046"/>
    </source>
</evidence>
<keyword evidence="4" id="KW-1185">Reference proteome</keyword>
<reference evidence="1" key="1">
    <citation type="submission" date="2021-02" db="EMBL/GenBank/DDBJ databases">
        <authorList>
            <person name="Dougan E. K."/>
            <person name="Rhodes N."/>
            <person name="Thang M."/>
            <person name="Chan C."/>
        </authorList>
    </citation>
    <scope>NUCLEOTIDE SEQUENCE</scope>
</reference>